<reference evidence="3 4" key="1">
    <citation type="submission" date="2018-01" db="EMBL/GenBank/DDBJ databases">
        <title>A novel member of the phylum Bacteroidetes isolated from glacier ice.</title>
        <authorList>
            <person name="Liu Q."/>
            <person name="Xin Y.-H."/>
        </authorList>
    </citation>
    <scope>NUCLEOTIDE SEQUENCE [LARGE SCALE GENOMIC DNA]</scope>
    <source>
        <strain evidence="3 4">RB1R16</strain>
    </source>
</reference>
<keyword evidence="1" id="KW-0732">Signal</keyword>
<keyword evidence="4" id="KW-1185">Reference proteome</keyword>
<evidence type="ECO:0000313" key="4">
    <source>
        <dbReference type="Proteomes" id="UP000239872"/>
    </source>
</evidence>
<dbReference type="InterPro" id="IPR035986">
    <property type="entry name" value="PKD_dom_sf"/>
</dbReference>
<dbReference type="Gene3D" id="2.60.40.10">
    <property type="entry name" value="Immunoglobulins"/>
    <property type="match status" value="1"/>
</dbReference>
<dbReference type="PANTHER" id="PTHR35580">
    <property type="entry name" value="CELL SURFACE GLYCOPROTEIN (S-LAYER PROTEIN)-LIKE PROTEIN"/>
    <property type="match status" value="1"/>
</dbReference>
<feature type="signal peptide" evidence="1">
    <location>
        <begin position="1"/>
        <end position="21"/>
    </location>
</feature>
<evidence type="ECO:0000259" key="2">
    <source>
        <dbReference type="PROSITE" id="PS50093"/>
    </source>
</evidence>
<proteinExistence type="predicted"/>
<accession>A0A2S7SXH0</accession>
<gene>
    <name evidence="3" type="ORF">CJD36_006290</name>
</gene>
<dbReference type="SMART" id="SM00089">
    <property type="entry name" value="PKD"/>
    <property type="match status" value="1"/>
</dbReference>
<dbReference type="Pfam" id="PF18911">
    <property type="entry name" value="PKD_4"/>
    <property type="match status" value="1"/>
</dbReference>
<dbReference type="InterPro" id="IPR000601">
    <property type="entry name" value="PKD_dom"/>
</dbReference>
<organism evidence="3 4">
    <name type="scientific">Flavipsychrobacter stenotrophus</name>
    <dbReference type="NCBI Taxonomy" id="2077091"/>
    <lineage>
        <taxon>Bacteria</taxon>
        <taxon>Pseudomonadati</taxon>
        <taxon>Bacteroidota</taxon>
        <taxon>Chitinophagia</taxon>
        <taxon>Chitinophagales</taxon>
        <taxon>Chitinophagaceae</taxon>
        <taxon>Flavipsychrobacter</taxon>
    </lineage>
</organism>
<dbReference type="InterPro" id="IPR052918">
    <property type="entry name" value="Motility_Chemotaxis_Reg"/>
</dbReference>
<feature type="domain" description="PKD" evidence="2">
    <location>
        <begin position="609"/>
        <end position="652"/>
    </location>
</feature>
<dbReference type="RefSeq" id="WP_105038287.1">
    <property type="nucleotide sequence ID" value="NZ_PPSL01000002.1"/>
</dbReference>
<name>A0A2S7SXH0_9BACT</name>
<dbReference type="Proteomes" id="UP000239872">
    <property type="component" value="Unassembled WGS sequence"/>
</dbReference>
<dbReference type="SUPFAM" id="SSF49299">
    <property type="entry name" value="PKD domain"/>
    <property type="match status" value="1"/>
</dbReference>
<protein>
    <recommendedName>
        <fullName evidence="2">PKD domain-containing protein</fullName>
    </recommendedName>
</protein>
<dbReference type="PANTHER" id="PTHR35580:SF1">
    <property type="entry name" value="PHYTASE-LIKE DOMAIN-CONTAINING PROTEIN"/>
    <property type="match status" value="1"/>
</dbReference>
<dbReference type="OrthoDB" id="9765926at2"/>
<dbReference type="PROSITE" id="PS50093">
    <property type="entry name" value="PKD"/>
    <property type="match status" value="1"/>
</dbReference>
<sequence length="1284" mass="134623">MKKLLFLFLVVILGSVQVSQAQTPMWAFKIGSTTNDVSYTTKVAPNGNVVIAGKFTGVMDLDPNAGVFNVTSNGQEDIFVACYASTGLFLWGGSIGGGDYDAAKKLTIDAANNVIICGYYRGAGVDFDPGAGTFTLSDAGLTGSGSINFDGEGFVAKFSSTGVFQWAKSLGAETVYDCTFNVTTDPQLNVYACGFFTGTMVVSPTITWNSTTTGKCYIIKYNPTGTVIWGDVFGLPGYASDDCVPLSIEVKNNKIYNSGVLQGTADLDPGVGVANFTAVGLYDAYLAKFDTAGNYINAIAISGTGSLDQGNNLITGPLGSVFVSGFTNSPSLTFNSATGPSGNAVNPTGGGSNDFFIARYDTNLNYVWGQITGGPGADACNDIGISNNYLYATGSFNGSVDFNPGAATFSLASTGANDIFVSKYDLNDNFVCAFKVGGSAADEGNGMGFTPTGDVYLTGTFTGLTVDFDPGPSLYTQTSNGGSDVFLIKYGFTDQSVSGFISGDTICPGEQAYITLHIGSGGAGPYSVTLSDGTTTNTYTGVMSNVPFALTPSPVVNTTYSVFAISYTGSNACLPLLAAAFGSTRVITASTSVNIIATPTSCNTVTFLSSTSDSAYAWSFGDGGTSTNASSAHIFADTGTYTVILNVADTTGCFAADTLFYTLAPPPVVTLNNDTIFCFGNSIVLQSSVTYPAGTTYTWSTGSGAPTITVGSTGNYWLRVTKAACSRTDTVHVIVNPLPVVNLGNDTSFCVGQTVTFSSPQPAGNTYIWSDGSTGSSLGISASGTYWLRVNVSTGCTAIDSIHITTSPAPYVNMGPDTTSCFGGAVLLQGNGTYVAPVYQWSTGATTPSTITAVNGIYWLDITDGGCTTRDSISVTIRFDTLRLENRDTAICKGQVLQTFGGANPGASIQWVPTAGIGASTFINTTIMPDTSAMYYLEVNLPGCPTLYDSFFLDVQPVPRVFGGGSRVICAHDTVHLKPTVLPAWYSNYSYAWTPVTDLDQSTTATVVFTAGPSTTYTVTVTTPAGCTGVDSIKILVRPGDFGSIIGNQNKCPGDSVLLNAAGGVSYQWFPAMNISDPTSPTPWAYPVADEDYHVIVTSVYGCTDTLAMHIGVYPAALITLSDSVVLYPGESYQLSAVGNCTSFNWFPPEGLDTFNISNPTATPPFDTRYIVFGSTENGCQTSDTISIYLSTEAIIAMPNAFTPGTGVNNYFHPINKGLSSINYFRVYDRWGVMVFETTSLNSPGWDGNYKAVPQGFGVYMYDIQGVSLTGQIVKRHGNVTLLR</sequence>
<dbReference type="Pfam" id="PF13585">
    <property type="entry name" value="CHU_C"/>
    <property type="match status" value="1"/>
</dbReference>
<dbReference type="InterPro" id="IPR022409">
    <property type="entry name" value="PKD/Chitinase_dom"/>
</dbReference>
<evidence type="ECO:0000313" key="3">
    <source>
        <dbReference type="EMBL" id="PQJ11408.1"/>
    </source>
</evidence>
<dbReference type="EMBL" id="PPSL01000002">
    <property type="protein sequence ID" value="PQJ11408.1"/>
    <property type="molecule type" value="Genomic_DNA"/>
</dbReference>
<evidence type="ECO:0000256" key="1">
    <source>
        <dbReference type="SAM" id="SignalP"/>
    </source>
</evidence>
<feature type="chain" id="PRO_5015554819" description="PKD domain-containing protein" evidence="1">
    <location>
        <begin position="22"/>
        <end position="1284"/>
    </location>
</feature>
<dbReference type="CDD" id="cd00146">
    <property type="entry name" value="PKD"/>
    <property type="match status" value="1"/>
</dbReference>
<comment type="caution">
    <text evidence="3">The sequence shown here is derived from an EMBL/GenBank/DDBJ whole genome shotgun (WGS) entry which is preliminary data.</text>
</comment>
<dbReference type="InterPro" id="IPR013783">
    <property type="entry name" value="Ig-like_fold"/>
</dbReference>